<keyword evidence="1" id="KW-0732">Signal</keyword>
<feature type="signal peptide" evidence="1">
    <location>
        <begin position="1"/>
        <end position="21"/>
    </location>
</feature>
<evidence type="ECO:0000313" key="3">
    <source>
        <dbReference type="Proteomes" id="UP000238413"/>
    </source>
</evidence>
<keyword evidence="3" id="KW-1185">Reference proteome</keyword>
<evidence type="ECO:0000256" key="1">
    <source>
        <dbReference type="SAM" id="SignalP"/>
    </source>
</evidence>
<protein>
    <recommendedName>
        <fullName evidence="4">GerMN domain-containing protein</fullName>
    </recommendedName>
</protein>
<name>A0ABM6SL57_9ACTN</name>
<reference evidence="2 3" key="1">
    <citation type="submission" date="2018-02" db="EMBL/GenBank/DDBJ databases">
        <title>Complete genome sequence of Streptomyces dengpaensis, the producer of angucyclines.</title>
        <authorList>
            <person name="Yumei L."/>
        </authorList>
    </citation>
    <scope>NUCLEOTIDE SEQUENCE [LARGE SCALE GENOMIC DNA]</scope>
    <source>
        <strain evidence="2 3">XZHG99</strain>
    </source>
</reference>
<evidence type="ECO:0008006" key="4">
    <source>
        <dbReference type="Google" id="ProtNLM"/>
    </source>
</evidence>
<accession>A0ABM6SL57</accession>
<gene>
    <name evidence="2" type="ORF">C4B68_02255</name>
</gene>
<dbReference type="Proteomes" id="UP000238413">
    <property type="component" value="Chromosome"/>
</dbReference>
<dbReference type="EMBL" id="CP026652">
    <property type="protein sequence ID" value="AVH54817.1"/>
    <property type="molecule type" value="Genomic_DNA"/>
</dbReference>
<proteinExistence type="predicted"/>
<organism evidence="2 3">
    <name type="scientific">Streptomyces dengpaensis</name>
    <dbReference type="NCBI Taxonomy" id="2049881"/>
    <lineage>
        <taxon>Bacteria</taxon>
        <taxon>Bacillati</taxon>
        <taxon>Actinomycetota</taxon>
        <taxon>Actinomycetes</taxon>
        <taxon>Kitasatosporales</taxon>
        <taxon>Streptomycetaceae</taxon>
        <taxon>Streptomyces</taxon>
    </lineage>
</organism>
<dbReference type="PROSITE" id="PS51257">
    <property type="entry name" value="PROKAR_LIPOPROTEIN"/>
    <property type="match status" value="1"/>
</dbReference>
<sequence length="196" mass="19846">MKGSRVTALLAGLAAAFTLTACGVPPSDVIQAGEPASGMFSPSPKPSVPVVVSLYFLDDGDLTAYPRKIGDPADLGTVVARLFGGPTTSETVTATTELPRLTDTPDVTAGSGNGVSIKLPNHVAPLSHPAMLQLACTVAHVSGSYAALPADAHRDGAPAAPPVHAQRSPAHTSVHVLGDGWTMTQSADSCPDPPQP</sequence>
<dbReference type="RefSeq" id="WP_099505967.1">
    <property type="nucleotide sequence ID" value="NZ_CP026652.1"/>
</dbReference>
<feature type="chain" id="PRO_5046883504" description="GerMN domain-containing protein" evidence="1">
    <location>
        <begin position="22"/>
        <end position="196"/>
    </location>
</feature>
<evidence type="ECO:0000313" key="2">
    <source>
        <dbReference type="EMBL" id="AVH54817.1"/>
    </source>
</evidence>